<reference evidence="3" key="1">
    <citation type="journal article" date="2019" name="Int. J. Syst. Evol. Microbiol.">
        <title>The Global Catalogue of Microorganisms (GCM) 10K type strain sequencing project: providing services to taxonomists for standard genome sequencing and annotation.</title>
        <authorList>
            <consortium name="The Broad Institute Genomics Platform"/>
            <consortium name="The Broad Institute Genome Sequencing Center for Infectious Disease"/>
            <person name="Wu L."/>
            <person name="Ma J."/>
        </authorList>
    </citation>
    <scope>NUCLEOTIDE SEQUENCE [LARGE SCALE GENOMIC DNA]</scope>
    <source>
        <strain evidence="3">CCUG 54950</strain>
    </source>
</reference>
<dbReference type="RefSeq" id="WP_347324736.1">
    <property type="nucleotide sequence ID" value="NZ_JBCGUH010000004.1"/>
</dbReference>
<feature type="domain" description="PIN" evidence="1">
    <location>
        <begin position="10"/>
        <end position="115"/>
    </location>
</feature>
<organism evidence="2 3">
    <name type="scientific">Paenibacillus wenxiniae</name>
    <dbReference type="NCBI Taxonomy" id="1636843"/>
    <lineage>
        <taxon>Bacteria</taxon>
        <taxon>Bacillati</taxon>
        <taxon>Bacillota</taxon>
        <taxon>Bacilli</taxon>
        <taxon>Bacillales</taxon>
        <taxon>Paenibacillaceae</taxon>
        <taxon>Paenibacillus</taxon>
    </lineage>
</organism>
<sequence>MSKKKIEIWIDTNVIIYVLRTNKDFSPSARALVQKAGEGMFTLKISPLIISECVFVLMGKQFSVKKEEIKNTLISFINLKGIECEEKKVIEAALKNFSQKGIDFTDAYLAAHAKAVTPANIVTVNIRDVKNLDVFAQTPAEILQEIEEVVIEEN</sequence>
<comment type="caution">
    <text evidence="2">The sequence shown here is derived from an EMBL/GenBank/DDBJ whole genome shotgun (WGS) entry which is preliminary data.</text>
</comment>
<evidence type="ECO:0000313" key="3">
    <source>
        <dbReference type="Proteomes" id="UP001597233"/>
    </source>
</evidence>
<dbReference type="InterPro" id="IPR002716">
    <property type="entry name" value="PIN_dom"/>
</dbReference>
<dbReference type="EMBL" id="JBHUEH010000014">
    <property type="protein sequence ID" value="MFD1885785.1"/>
    <property type="molecule type" value="Genomic_DNA"/>
</dbReference>
<protein>
    <submittedName>
        <fullName evidence="2">PIN domain-containing protein</fullName>
    </submittedName>
</protein>
<dbReference type="SUPFAM" id="SSF88723">
    <property type="entry name" value="PIN domain-like"/>
    <property type="match status" value="1"/>
</dbReference>
<dbReference type="Proteomes" id="UP001597233">
    <property type="component" value="Unassembled WGS sequence"/>
</dbReference>
<evidence type="ECO:0000259" key="1">
    <source>
        <dbReference type="Pfam" id="PF01850"/>
    </source>
</evidence>
<accession>A0ABW4RIC1</accession>
<dbReference type="Pfam" id="PF01850">
    <property type="entry name" value="PIN"/>
    <property type="match status" value="1"/>
</dbReference>
<dbReference type="InterPro" id="IPR029060">
    <property type="entry name" value="PIN-like_dom_sf"/>
</dbReference>
<name>A0ABW4RIC1_9BACL</name>
<gene>
    <name evidence="2" type="ORF">ACFSC9_09630</name>
</gene>
<proteinExistence type="predicted"/>
<keyword evidence="3" id="KW-1185">Reference proteome</keyword>
<dbReference type="Gene3D" id="3.40.50.1010">
    <property type="entry name" value="5'-nuclease"/>
    <property type="match status" value="1"/>
</dbReference>
<evidence type="ECO:0000313" key="2">
    <source>
        <dbReference type="EMBL" id="MFD1885785.1"/>
    </source>
</evidence>